<proteinExistence type="predicted"/>
<feature type="region of interest" description="Disordered" evidence="1">
    <location>
        <begin position="36"/>
        <end position="60"/>
    </location>
</feature>
<evidence type="ECO:0000256" key="1">
    <source>
        <dbReference type="SAM" id="MobiDB-lite"/>
    </source>
</evidence>
<dbReference type="Proteomes" id="UP001603857">
    <property type="component" value="Unassembled WGS sequence"/>
</dbReference>
<evidence type="ECO:0000313" key="2">
    <source>
        <dbReference type="EMBL" id="KAL2345911.1"/>
    </source>
</evidence>
<sequence>MHAQSQATKKDFILICGASAPHMSCLSTENEPHVPFSEYESLTSHQSPVTSPKEKGQRML</sequence>
<keyword evidence="3" id="KW-1185">Reference proteome</keyword>
<protein>
    <submittedName>
        <fullName evidence="2">Uncharacterized protein</fullName>
    </submittedName>
</protein>
<dbReference type="AlphaFoldDB" id="A0ABD1NCS4"/>
<comment type="caution">
    <text evidence="2">The sequence shown here is derived from an EMBL/GenBank/DDBJ whole genome shotgun (WGS) entry which is preliminary data.</text>
</comment>
<dbReference type="EMBL" id="JBGMDY010000002">
    <property type="protein sequence ID" value="KAL2345911.1"/>
    <property type="molecule type" value="Genomic_DNA"/>
</dbReference>
<gene>
    <name evidence="2" type="ORF">Fmac_007196</name>
</gene>
<organism evidence="2 3">
    <name type="scientific">Flemingia macrophylla</name>
    <dbReference type="NCBI Taxonomy" id="520843"/>
    <lineage>
        <taxon>Eukaryota</taxon>
        <taxon>Viridiplantae</taxon>
        <taxon>Streptophyta</taxon>
        <taxon>Embryophyta</taxon>
        <taxon>Tracheophyta</taxon>
        <taxon>Spermatophyta</taxon>
        <taxon>Magnoliopsida</taxon>
        <taxon>eudicotyledons</taxon>
        <taxon>Gunneridae</taxon>
        <taxon>Pentapetalae</taxon>
        <taxon>rosids</taxon>
        <taxon>fabids</taxon>
        <taxon>Fabales</taxon>
        <taxon>Fabaceae</taxon>
        <taxon>Papilionoideae</taxon>
        <taxon>50 kb inversion clade</taxon>
        <taxon>NPAAA clade</taxon>
        <taxon>indigoferoid/millettioid clade</taxon>
        <taxon>Phaseoleae</taxon>
        <taxon>Flemingia</taxon>
    </lineage>
</organism>
<accession>A0ABD1NCS4</accession>
<name>A0ABD1NCS4_9FABA</name>
<feature type="compositionally biased region" description="Polar residues" evidence="1">
    <location>
        <begin position="40"/>
        <end position="50"/>
    </location>
</feature>
<reference evidence="2 3" key="1">
    <citation type="submission" date="2024-08" db="EMBL/GenBank/DDBJ databases">
        <title>Insights into the chromosomal genome structure of Flemingia macrophylla.</title>
        <authorList>
            <person name="Ding Y."/>
            <person name="Zhao Y."/>
            <person name="Bi W."/>
            <person name="Wu M."/>
            <person name="Zhao G."/>
            <person name="Gong Y."/>
            <person name="Li W."/>
            <person name="Zhang P."/>
        </authorList>
    </citation>
    <scope>NUCLEOTIDE SEQUENCE [LARGE SCALE GENOMIC DNA]</scope>
    <source>
        <strain evidence="2">DYQJB</strain>
        <tissue evidence="2">Leaf</tissue>
    </source>
</reference>
<evidence type="ECO:0000313" key="3">
    <source>
        <dbReference type="Proteomes" id="UP001603857"/>
    </source>
</evidence>